<accession>A0ABQ5MH89</accession>
<organism evidence="2 3">
    <name type="scientific">Neptunitalea lumnitzerae</name>
    <dbReference type="NCBI Taxonomy" id="2965509"/>
    <lineage>
        <taxon>Bacteria</taxon>
        <taxon>Pseudomonadati</taxon>
        <taxon>Bacteroidota</taxon>
        <taxon>Flavobacteriia</taxon>
        <taxon>Flavobacteriales</taxon>
        <taxon>Flavobacteriaceae</taxon>
        <taxon>Neptunitalea</taxon>
    </lineage>
</organism>
<comment type="caution">
    <text evidence="2">The sequence shown here is derived from an EMBL/GenBank/DDBJ whole genome shotgun (WGS) entry which is preliminary data.</text>
</comment>
<evidence type="ECO:0000313" key="2">
    <source>
        <dbReference type="EMBL" id="GLB48760.1"/>
    </source>
</evidence>
<dbReference type="Proteomes" id="UP001143543">
    <property type="component" value="Unassembled WGS sequence"/>
</dbReference>
<proteinExistence type="predicted"/>
<protein>
    <submittedName>
        <fullName evidence="2">Uncharacterized protein</fullName>
    </submittedName>
</protein>
<evidence type="ECO:0000256" key="1">
    <source>
        <dbReference type="SAM" id="SignalP"/>
    </source>
</evidence>
<gene>
    <name evidence="2" type="ORF">Y10_11280</name>
</gene>
<dbReference type="EMBL" id="BRVO01000001">
    <property type="protein sequence ID" value="GLB48760.1"/>
    <property type="molecule type" value="Genomic_DNA"/>
</dbReference>
<name>A0ABQ5MH89_9FLAO</name>
<dbReference type="RefSeq" id="WP_281764392.1">
    <property type="nucleotide sequence ID" value="NZ_BRVO01000001.1"/>
</dbReference>
<keyword evidence="3" id="KW-1185">Reference proteome</keyword>
<feature type="signal peptide" evidence="1">
    <location>
        <begin position="1"/>
        <end position="27"/>
    </location>
</feature>
<reference evidence="2" key="1">
    <citation type="submission" date="2022-07" db="EMBL/GenBank/DDBJ databases">
        <title>Taxonomy of Novel Oxalotrophic and Methylotrophic Bacteria.</title>
        <authorList>
            <person name="Sahin N."/>
            <person name="Tani A."/>
        </authorList>
    </citation>
    <scope>NUCLEOTIDE SEQUENCE</scope>
    <source>
        <strain evidence="2">Y10</strain>
    </source>
</reference>
<sequence>MVKRVNIFLFIASFISLHYCNAQTPHADTPTTIFKHAVFLNNVNPLHPFGIFTIDAPLYVGTFTKKRHQFSASYDLGNIWHPQSTVYYPKNLTPTQKQEINKLYFTQRPKYFLDNDIETEEKTFSTDGVLQRLRVSYLLELEKKGSLLVTLNTHWLSGGNFPLMYPASDQFIEEVHDLIGKEDNFGRRLYPFNKAHIEFIDENNNSIRIDKGSAFLGTLDTHYWLPIWQSATKKHHASLQAGGHLGIPLNSYYPKVSGGISATAFYRQGFGTNFTMDFTLQGLTTHHALVNLGDAPKLIDRDLRNSFKLYMGCNFYKSKKNKTFFVGILNNYQDAYLKGYIYSGSQDQYENLGVSILRASDTWEGEDINSVFPLSKLTSASMYFFSIKTYFLIGTRSKKGDFNFTIGEDILSINNAPDIQYGISYSYNL</sequence>
<evidence type="ECO:0000313" key="3">
    <source>
        <dbReference type="Proteomes" id="UP001143543"/>
    </source>
</evidence>
<keyword evidence="1" id="KW-0732">Signal</keyword>
<feature type="chain" id="PRO_5045638707" evidence="1">
    <location>
        <begin position="28"/>
        <end position="429"/>
    </location>
</feature>